<dbReference type="Gene3D" id="3.30.565.10">
    <property type="entry name" value="Histidine kinase-like ATPase, C-terminal domain"/>
    <property type="match status" value="1"/>
</dbReference>
<dbReference type="Pfam" id="PF01590">
    <property type="entry name" value="GAF"/>
    <property type="match status" value="1"/>
</dbReference>
<dbReference type="Gene3D" id="1.10.287.130">
    <property type="match status" value="1"/>
</dbReference>
<protein>
    <recommendedName>
        <fullName evidence="3">histidine kinase</fullName>
        <ecNumber evidence="3">2.7.13.3</ecNumber>
    </recommendedName>
</protein>
<dbReference type="EC" id="2.7.13.3" evidence="3"/>
<dbReference type="SMART" id="SM00091">
    <property type="entry name" value="PAS"/>
    <property type="match status" value="2"/>
</dbReference>
<comment type="catalytic activity">
    <reaction evidence="1">
        <text>ATP + protein L-histidine = ADP + protein N-phospho-L-histidine.</text>
        <dbReference type="EC" id="2.7.13.3"/>
    </reaction>
</comment>
<feature type="domain" description="PAS" evidence="15">
    <location>
        <begin position="431"/>
        <end position="501"/>
    </location>
</feature>
<evidence type="ECO:0000259" key="15">
    <source>
        <dbReference type="PROSITE" id="PS50112"/>
    </source>
</evidence>
<keyword evidence="7" id="KW-0547">Nucleotide-binding</keyword>
<dbReference type="InterPro" id="IPR050351">
    <property type="entry name" value="BphY/WalK/GraS-like"/>
</dbReference>
<keyword evidence="6 13" id="KW-0812">Transmembrane</keyword>
<dbReference type="InterPro" id="IPR003661">
    <property type="entry name" value="HisK_dim/P_dom"/>
</dbReference>
<dbReference type="Gene3D" id="3.30.450.40">
    <property type="match status" value="1"/>
</dbReference>
<dbReference type="InterPro" id="IPR038318">
    <property type="entry name" value="KdpD_sf"/>
</dbReference>
<dbReference type="InterPro" id="IPR000014">
    <property type="entry name" value="PAS"/>
</dbReference>
<feature type="transmembrane region" description="Helical" evidence="13">
    <location>
        <begin position="62"/>
        <end position="82"/>
    </location>
</feature>
<keyword evidence="8" id="KW-0418">Kinase</keyword>
<feature type="domain" description="PAC" evidence="16">
    <location>
        <begin position="504"/>
        <end position="554"/>
    </location>
</feature>
<feature type="domain" description="PAS" evidence="15">
    <location>
        <begin position="304"/>
        <end position="374"/>
    </location>
</feature>
<dbReference type="InterPro" id="IPR025201">
    <property type="entry name" value="KdpD_TM"/>
</dbReference>
<dbReference type="InterPro" id="IPR003018">
    <property type="entry name" value="GAF"/>
</dbReference>
<keyword evidence="10 13" id="KW-1133">Transmembrane helix</keyword>
<accession>A0ABU9DBD2</accession>
<dbReference type="CDD" id="cd00082">
    <property type="entry name" value="HisKA"/>
    <property type="match status" value="1"/>
</dbReference>
<dbReference type="SMART" id="SM00387">
    <property type="entry name" value="HATPase_c"/>
    <property type="match status" value="1"/>
</dbReference>
<dbReference type="InterPro" id="IPR036097">
    <property type="entry name" value="HisK_dim/P_sf"/>
</dbReference>
<dbReference type="Gene3D" id="1.20.120.620">
    <property type="entry name" value="Backbone structure of the membrane domain of e. Coli histidine kinase receptor kdpd"/>
    <property type="match status" value="1"/>
</dbReference>
<evidence type="ECO:0000256" key="2">
    <source>
        <dbReference type="ARBA" id="ARBA00004141"/>
    </source>
</evidence>
<dbReference type="InterPro" id="IPR013655">
    <property type="entry name" value="PAS_fold_3"/>
</dbReference>
<evidence type="ECO:0000259" key="14">
    <source>
        <dbReference type="PROSITE" id="PS50109"/>
    </source>
</evidence>
<dbReference type="InterPro" id="IPR003594">
    <property type="entry name" value="HATPase_dom"/>
</dbReference>
<dbReference type="InterPro" id="IPR000700">
    <property type="entry name" value="PAS-assoc_C"/>
</dbReference>
<sequence length="796" mass="89556">MIFRVQEHRTRWLDYLLAVLLILLAIIINSFVGSLLTPNTLLSSFLAGVILSALLGGWKPGLLALAGSLVALNLYFFPTFGFFEVRELLARSASFTATSLLIIWLAHRLRRALTASQRDKRQHAFLSRTSAVLTEALDVESGMRDFCRLAVEQLCDWCVIGLAGSEKPRFVVGHRGADAAVAREIEAGLQASAQDFYIEHQRMASGQPVLIERFDAEQFDRKQTGAGLSPLVQKLRPRSYLGIPLLARGRLIGTLCFFRTESRVPFETKDLGIAEDLGKRLALILDNLQLYDQARQTEQSLRISEARFRAIFHQAAIGMTLADLDSNLLQYNNRFCEMMGYTAAEMQQMTFRDFTHPEDLPRELALRARMLKGEIPSYQLEKRYLRKGGEIMWGRVTVSMVRDADGNASYTMALVEDITEYKNAEAAMRAEHLLREKIMENASNAIFAVDESGCFLMLNPAMEEMTGYSRQELMKAPFTLMFDDGAQLRAKALFQQVLKGGRVLRQELVIQRKGGTHRHVIFSAAPVMDRDRIASIITAEDITERKLAEDAIRQMNATLEQRVAERTADLESFSYSVSHDLRAPLRAIDGFSLVVLEDFGECLGEEGAAYLRRVRAASQHMGHVIDTMLNLARLGRQALQPRSLNLSAMAQKILDRLQRCEPARKLEWRIMEGVYGQGDPDMIGLVLENLIGNAWKFTRQQPRPCIEFGTIEVQGMRAYFVRDNGAGFDMQFINKLFEPFHRLHGKEEFEGSGVGLATVQRIIHRHGGEIWAEGAVGQGATFYFTLPEAADARQSS</sequence>
<dbReference type="PROSITE" id="PS50112">
    <property type="entry name" value="PAS"/>
    <property type="match status" value="2"/>
</dbReference>
<feature type="domain" description="Histidine kinase" evidence="14">
    <location>
        <begin position="576"/>
        <end position="790"/>
    </location>
</feature>
<dbReference type="InterPro" id="IPR013767">
    <property type="entry name" value="PAS_fold"/>
</dbReference>
<dbReference type="SMART" id="SM00086">
    <property type="entry name" value="PAC"/>
    <property type="match status" value="2"/>
</dbReference>
<dbReference type="Pfam" id="PF00989">
    <property type="entry name" value="PAS"/>
    <property type="match status" value="1"/>
</dbReference>
<keyword evidence="11" id="KW-0902">Two-component regulatory system</keyword>
<keyword evidence="9" id="KW-0067">ATP-binding</keyword>
<feature type="transmembrane region" description="Helical" evidence="13">
    <location>
        <begin position="88"/>
        <end position="106"/>
    </location>
</feature>
<proteinExistence type="predicted"/>
<organism evidence="17 18">
    <name type="scientific">Thermithiobacillus plumbiphilus</name>
    <dbReference type="NCBI Taxonomy" id="1729899"/>
    <lineage>
        <taxon>Bacteria</taxon>
        <taxon>Pseudomonadati</taxon>
        <taxon>Pseudomonadota</taxon>
        <taxon>Acidithiobacillia</taxon>
        <taxon>Acidithiobacillales</taxon>
        <taxon>Thermithiobacillaceae</taxon>
        <taxon>Thermithiobacillus</taxon>
    </lineage>
</organism>
<dbReference type="PROSITE" id="PS50113">
    <property type="entry name" value="PAC"/>
    <property type="match status" value="2"/>
</dbReference>
<evidence type="ECO:0000256" key="12">
    <source>
        <dbReference type="ARBA" id="ARBA00023136"/>
    </source>
</evidence>
<dbReference type="PRINTS" id="PR00344">
    <property type="entry name" value="BCTRLSENSOR"/>
</dbReference>
<dbReference type="EMBL" id="JBBPCO010000009">
    <property type="protein sequence ID" value="MEK8090033.1"/>
    <property type="molecule type" value="Genomic_DNA"/>
</dbReference>
<feature type="domain" description="PAC" evidence="16">
    <location>
        <begin position="378"/>
        <end position="430"/>
    </location>
</feature>
<comment type="caution">
    <text evidence="17">The sequence shown here is derived from an EMBL/GenBank/DDBJ whole genome shotgun (WGS) entry which is preliminary data.</text>
</comment>
<keyword evidence="12 13" id="KW-0472">Membrane</keyword>
<dbReference type="Gene3D" id="3.30.450.20">
    <property type="entry name" value="PAS domain"/>
    <property type="match status" value="2"/>
</dbReference>
<keyword evidence="4" id="KW-0597">Phosphoprotein</keyword>
<evidence type="ECO:0000256" key="13">
    <source>
        <dbReference type="SAM" id="Phobius"/>
    </source>
</evidence>
<dbReference type="SUPFAM" id="SSF55785">
    <property type="entry name" value="PYP-like sensor domain (PAS domain)"/>
    <property type="match status" value="2"/>
</dbReference>
<dbReference type="InterPro" id="IPR029016">
    <property type="entry name" value="GAF-like_dom_sf"/>
</dbReference>
<reference evidence="17 18" key="1">
    <citation type="submission" date="2024-04" db="EMBL/GenBank/DDBJ databases">
        <authorList>
            <person name="Abashina T."/>
            <person name="Shaikin A."/>
        </authorList>
    </citation>
    <scope>NUCLEOTIDE SEQUENCE [LARGE SCALE GENOMIC DNA]</scope>
    <source>
        <strain evidence="17 18">AAFK</strain>
    </source>
</reference>
<dbReference type="InterPro" id="IPR004358">
    <property type="entry name" value="Sig_transdc_His_kin-like_C"/>
</dbReference>
<dbReference type="SUPFAM" id="SSF55781">
    <property type="entry name" value="GAF domain-like"/>
    <property type="match status" value="1"/>
</dbReference>
<dbReference type="InterPro" id="IPR036890">
    <property type="entry name" value="HATPase_C_sf"/>
</dbReference>
<evidence type="ECO:0000256" key="10">
    <source>
        <dbReference type="ARBA" id="ARBA00022989"/>
    </source>
</evidence>
<evidence type="ECO:0000313" key="17">
    <source>
        <dbReference type="EMBL" id="MEK8090033.1"/>
    </source>
</evidence>
<dbReference type="SMART" id="SM00065">
    <property type="entry name" value="GAF"/>
    <property type="match status" value="1"/>
</dbReference>
<dbReference type="Pfam" id="PF13493">
    <property type="entry name" value="DUF4118"/>
    <property type="match status" value="1"/>
</dbReference>
<dbReference type="Pfam" id="PF08447">
    <property type="entry name" value="PAS_3"/>
    <property type="match status" value="1"/>
</dbReference>
<evidence type="ECO:0000256" key="3">
    <source>
        <dbReference type="ARBA" id="ARBA00012438"/>
    </source>
</evidence>
<comment type="subcellular location">
    <subcellularLocation>
        <location evidence="2">Membrane</location>
        <topology evidence="2">Multi-pass membrane protein</topology>
    </subcellularLocation>
</comment>
<evidence type="ECO:0000256" key="5">
    <source>
        <dbReference type="ARBA" id="ARBA00022679"/>
    </source>
</evidence>
<dbReference type="Proteomes" id="UP001446205">
    <property type="component" value="Unassembled WGS sequence"/>
</dbReference>
<keyword evidence="18" id="KW-1185">Reference proteome</keyword>
<dbReference type="NCBIfam" id="TIGR00229">
    <property type="entry name" value="sensory_box"/>
    <property type="match status" value="2"/>
</dbReference>
<evidence type="ECO:0000256" key="8">
    <source>
        <dbReference type="ARBA" id="ARBA00022777"/>
    </source>
</evidence>
<evidence type="ECO:0000256" key="7">
    <source>
        <dbReference type="ARBA" id="ARBA00022741"/>
    </source>
</evidence>
<evidence type="ECO:0000259" key="16">
    <source>
        <dbReference type="PROSITE" id="PS50113"/>
    </source>
</evidence>
<dbReference type="RefSeq" id="WP_341371090.1">
    <property type="nucleotide sequence ID" value="NZ_JBBPCO010000009.1"/>
</dbReference>
<name>A0ABU9DBD2_9PROT</name>
<evidence type="ECO:0000256" key="9">
    <source>
        <dbReference type="ARBA" id="ARBA00022840"/>
    </source>
</evidence>
<dbReference type="PANTHER" id="PTHR42878:SF15">
    <property type="entry name" value="BACTERIOPHYTOCHROME"/>
    <property type="match status" value="1"/>
</dbReference>
<evidence type="ECO:0000256" key="1">
    <source>
        <dbReference type="ARBA" id="ARBA00000085"/>
    </source>
</evidence>
<dbReference type="Pfam" id="PF02518">
    <property type="entry name" value="HATPase_c"/>
    <property type="match status" value="1"/>
</dbReference>
<dbReference type="SUPFAM" id="SSF47384">
    <property type="entry name" value="Homodimeric domain of signal transducing histidine kinase"/>
    <property type="match status" value="1"/>
</dbReference>
<dbReference type="SUPFAM" id="SSF55874">
    <property type="entry name" value="ATPase domain of HSP90 chaperone/DNA topoisomerase II/histidine kinase"/>
    <property type="match status" value="1"/>
</dbReference>
<dbReference type="InterPro" id="IPR005467">
    <property type="entry name" value="His_kinase_dom"/>
</dbReference>
<evidence type="ECO:0000256" key="11">
    <source>
        <dbReference type="ARBA" id="ARBA00023012"/>
    </source>
</evidence>
<evidence type="ECO:0000256" key="4">
    <source>
        <dbReference type="ARBA" id="ARBA00022553"/>
    </source>
</evidence>
<dbReference type="SMART" id="SM00388">
    <property type="entry name" value="HisKA"/>
    <property type="match status" value="1"/>
</dbReference>
<feature type="transmembrane region" description="Helical" evidence="13">
    <location>
        <begin position="12"/>
        <end position="32"/>
    </location>
</feature>
<dbReference type="Pfam" id="PF00512">
    <property type="entry name" value="HisKA"/>
    <property type="match status" value="1"/>
</dbReference>
<dbReference type="InterPro" id="IPR001610">
    <property type="entry name" value="PAC"/>
</dbReference>
<dbReference type="CDD" id="cd00130">
    <property type="entry name" value="PAS"/>
    <property type="match status" value="2"/>
</dbReference>
<gene>
    <name evidence="17" type="ORF">WOB96_09660</name>
</gene>
<dbReference type="PROSITE" id="PS50109">
    <property type="entry name" value="HIS_KIN"/>
    <property type="match status" value="1"/>
</dbReference>
<evidence type="ECO:0000313" key="18">
    <source>
        <dbReference type="Proteomes" id="UP001446205"/>
    </source>
</evidence>
<evidence type="ECO:0000256" key="6">
    <source>
        <dbReference type="ARBA" id="ARBA00022692"/>
    </source>
</evidence>
<dbReference type="InterPro" id="IPR035965">
    <property type="entry name" value="PAS-like_dom_sf"/>
</dbReference>
<keyword evidence="5" id="KW-0808">Transferase</keyword>
<dbReference type="PANTHER" id="PTHR42878">
    <property type="entry name" value="TWO-COMPONENT HISTIDINE KINASE"/>
    <property type="match status" value="1"/>
</dbReference>